<comment type="caution">
    <text evidence="1">The sequence shown here is derived from an EMBL/GenBank/DDBJ whole genome shotgun (WGS) entry which is preliminary data.</text>
</comment>
<proteinExistence type="predicted"/>
<reference evidence="1 2" key="1">
    <citation type="submission" date="2023-07" db="EMBL/GenBank/DDBJ databases">
        <title>Sequencing the genomes of 1000 actinobacteria strains.</title>
        <authorList>
            <person name="Klenk H.-P."/>
        </authorList>
    </citation>
    <scope>NUCLEOTIDE SEQUENCE [LARGE SCALE GENOMIC DNA]</scope>
    <source>
        <strain evidence="1 2">DSM 44508</strain>
    </source>
</reference>
<evidence type="ECO:0000313" key="2">
    <source>
        <dbReference type="Proteomes" id="UP001183619"/>
    </source>
</evidence>
<dbReference type="Pfam" id="PF09344">
    <property type="entry name" value="Cas_CT1975"/>
    <property type="match status" value="1"/>
</dbReference>
<gene>
    <name evidence="1" type="ORF">J2S37_000195</name>
</gene>
<keyword evidence="2" id="KW-1185">Reference proteome</keyword>
<name>A0ABU2B4W8_9CORY</name>
<dbReference type="InterPro" id="IPR010148">
    <property type="entry name" value="CRISPR-assoc_prot_CT1975"/>
</dbReference>
<dbReference type="RefSeq" id="WP_277104247.1">
    <property type="nucleotide sequence ID" value="NZ_BAAAJS010000013.1"/>
</dbReference>
<protein>
    <submittedName>
        <fullName evidence="1">CRISPR system Cascade subunit CasC</fullName>
    </submittedName>
</protein>
<dbReference type="EMBL" id="JAVDYF010000001">
    <property type="protein sequence ID" value="MDR7353657.1"/>
    <property type="molecule type" value="Genomic_DNA"/>
</dbReference>
<organism evidence="1 2">
    <name type="scientific">Corynebacterium felinum</name>
    <dbReference type="NCBI Taxonomy" id="131318"/>
    <lineage>
        <taxon>Bacteria</taxon>
        <taxon>Bacillati</taxon>
        <taxon>Actinomycetota</taxon>
        <taxon>Actinomycetes</taxon>
        <taxon>Mycobacteriales</taxon>
        <taxon>Corynebacteriaceae</taxon>
        <taxon>Corynebacterium</taxon>
    </lineage>
</organism>
<evidence type="ECO:0000313" key="1">
    <source>
        <dbReference type="EMBL" id="MDR7353657.1"/>
    </source>
</evidence>
<dbReference type="NCBIfam" id="TIGR01869">
    <property type="entry name" value="casC_Cse4"/>
    <property type="match status" value="1"/>
</dbReference>
<dbReference type="Proteomes" id="UP001183619">
    <property type="component" value="Unassembled WGS sequence"/>
</dbReference>
<sequence length="378" mass="40600">MSTLFIDFHAIQAIGPANINRDDSGSPKSTVFGGVRRTRVSSQAWKRAIRKKFEEVIDYDKLGERTVHAVDRIAAKIVEKQPDLQNEAEKLAQAVLKAGGINTSVAKKNKADKEAGAPDKLVTGYLLFLSRAQIESLANLAISAHLEADGKFDKKAVKAAINDHHSIDVALFGRMIADSSDLNADACCQVAHAVSVHPMESEYDYFTAVDDNAPEGNAGAGMIGTVEFNSSTLYRYATINVPALINSLGSVEAAASAVGTFAQAFAITMPTGKQNTFANRTRPEFFAVSLRYDQPVNLVDVFEDAITVKSGRMKEATTRLVQHALSSDEAYGVQATSYYLATGGAALASSLEDFGESHTLPEIVSLTESAVRAFAEEN</sequence>
<accession>A0ABU2B4W8</accession>